<dbReference type="PANTHER" id="PTHR24252:SF7">
    <property type="entry name" value="HYALIN"/>
    <property type="match status" value="1"/>
</dbReference>
<dbReference type="InterPro" id="IPR001314">
    <property type="entry name" value="Peptidase_S1A"/>
</dbReference>
<evidence type="ECO:0000313" key="5">
    <source>
        <dbReference type="EMBL" id="CAF3559377.1"/>
    </source>
</evidence>
<dbReference type="PANTHER" id="PTHR24252">
    <property type="entry name" value="ACROSIN-RELATED"/>
    <property type="match status" value="1"/>
</dbReference>
<keyword evidence="3" id="KW-0472">Membrane</keyword>
<dbReference type="CDD" id="cd00190">
    <property type="entry name" value="Tryp_SPc"/>
    <property type="match status" value="1"/>
</dbReference>
<sequence>MTEKALEKWSPNYQKKIIFTAVISFFFSYLRDLFDDAIRALEKENFLVATNHTIRIVTFEIIHRSEEEASLLDLSQRIEQAQTPDELRELIQHIYSLIDETKESIKQAEGKNIQALEDTLKQFQSYLVTILDRVDKILDENLLNLNDDDDDDDGFLFFRAFLVHFINNSIEIMDYPAPAYGIVAPPVEFSKTKFIIIVVFIVVIFGLLILGAIAIALGVGLGVGLSRRHDDSSSSSSSNSNTDSYSILSPPTVTCTYGGSTTCGCAATKPSFLTPRIIQGYTATAYSWPWIVALYIDNDKAFCGGFLISYQHVMTAAHCVEDIIPSTITVYAGIQTLSSRSSGQSRVVSSLTTHPSYSTSDYTNDIAILTLQSAFNQTTIVGKCCLTFDTSLPSIDEHAVIAGWGATSSTSQTISDKLLQGVIQIQSSSSSSPCSLVSSSIQICAGYAGTDSCYGDSGSPLMTSVNNSWTCTGIVSSGRGCGTNGLYTRVSAYQSFIQSIISS</sequence>
<dbReference type="GO" id="GO:0006508">
    <property type="term" value="P:proteolysis"/>
    <property type="evidence" value="ECO:0007669"/>
    <property type="project" value="UniProtKB-KW"/>
</dbReference>
<evidence type="ECO:0000313" key="6">
    <source>
        <dbReference type="Proteomes" id="UP000663874"/>
    </source>
</evidence>
<dbReference type="InterPro" id="IPR033116">
    <property type="entry name" value="TRYPSIN_SER"/>
</dbReference>
<dbReference type="Proteomes" id="UP000663874">
    <property type="component" value="Unassembled WGS sequence"/>
</dbReference>
<keyword evidence="2" id="KW-0378">Hydrolase</keyword>
<evidence type="ECO:0000256" key="3">
    <source>
        <dbReference type="SAM" id="Phobius"/>
    </source>
</evidence>
<evidence type="ECO:0000259" key="4">
    <source>
        <dbReference type="PROSITE" id="PS50240"/>
    </source>
</evidence>
<dbReference type="AlphaFoldDB" id="A0A818KR08"/>
<keyword evidence="2" id="KW-0720">Serine protease</keyword>
<organism evidence="5 6">
    <name type="scientific">Rotaria sordida</name>
    <dbReference type="NCBI Taxonomy" id="392033"/>
    <lineage>
        <taxon>Eukaryota</taxon>
        <taxon>Metazoa</taxon>
        <taxon>Spiralia</taxon>
        <taxon>Gnathifera</taxon>
        <taxon>Rotifera</taxon>
        <taxon>Eurotatoria</taxon>
        <taxon>Bdelloidea</taxon>
        <taxon>Philodinida</taxon>
        <taxon>Philodinidae</taxon>
        <taxon>Rotaria</taxon>
    </lineage>
</organism>
<dbReference type="PROSITE" id="PS00134">
    <property type="entry name" value="TRYPSIN_HIS"/>
    <property type="match status" value="1"/>
</dbReference>
<dbReference type="FunFam" id="2.40.10.10:FF:000068">
    <property type="entry name" value="transmembrane protease serine 2"/>
    <property type="match status" value="1"/>
</dbReference>
<dbReference type="InterPro" id="IPR018114">
    <property type="entry name" value="TRYPSIN_HIS"/>
</dbReference>
<protein>
    <recommendedName>
        <fullName evidence="4">Peptidase S1 domain-containing protein</fullName>
    </recommendedName>
</protein>
<accession>A0A818KR08</accession>
<dbReference type="InterPro" id="IPR043504">
    <property type="entry name" value="Peptidase_S1_PA_chymotrypsin"/>
</dbReference>
<dbReference type="PROSITE" id="PS50240">
    <property type="entry name" value="TRYPSIN_DOM"/>
    <property type="match status" value="1"/>
</dbReference>
<dbReference type="EMBL" id="CAJOBE010000070">
    <property type="protein sequence ID" value="CAF3559377.1"/>
    <property type="molecule type" value="Genomic_DNA"/>
</dbReference>
<comment type="caution">
    <text evidence="5">The sequence shown here is derived from an EMBL/GenBank/DDBJ whole genome shotgun (WGS) entry which is preliminary data.</text>
</comment>
<dbReference type="Pfam" id="PF00089">
    <property type="entry name" value="Trypsin"/>
    <property type="match status" value="1"/>
</dbReference>
<feature type="domain" description="Peptidase S1" evidence="4">
    <location>
        <begin position="277"/>
        <end position="502"/>
    </location>
</feature>
<keyword evidence="3" id="KW-1133">Transmembrane helix</keyword>
<evidence type="ECO:0000256" key="1">
    <source>
        <dbReference type="ARBA" id="ARBA00023157"/>
    </source>
</evidence>
<dbReference type="InterPro" id="IPR001254">
    <property type="entry name" value="Trypsin_dom"/>
</dbReference>
<keyword evidence="3" id="KW-0812">Transmembrane</keyword>
<evidence type="ECO:0000256" key="2">
    <source>
        <dbReference type="RuleBase" id="RU363034"/>
    </source>
</evidence>
<gene>
    <name evidence="5" type="ORF">FNK824_LOCUS1371</name>
</gene>
<dbReference type="GO" id="GO:0004252">
    <property type="term" value="F:serine-type endopeptidase activity"/>
    <property type="evidence" value="ECO:0007669"/>
    <property type="project" value="InterPro"/>
</dbReference>
<dbReference type="Gene3D" id="2.40.10.10">
    <property type="entry name" value="Trypsin-like serine proteases"/>
    <property type="match status" value="1"/>
</dbReference>
<dbReference type="SMART" id="SM00020">
    <property type="entry name" value="Tryp_SPc"/>
    <property type="match status" value="1"/>
</dbReference>
<dbReference type="PROSITE" id="PS00135">
    <property type="entry name" value="TRYPSIN_SER"/>
    <property type="match status" value="1"/>
</dbReference>
<reference evidence="5" key="1">
    <citation type="submission" date="2021-02" db="EMBL/GenBank/DDBJ databases">
        <authorList>
            <person name="Nowell W R."/>
        </authorList>
    </citation>
    <scope>NUCLEOTIDE SEQUENCE</scope>
</reference>
<proteinExistence type="predicted"/>
<keyword evidence="2" id="KW-0645">Protease</keyword>
<dbReference type="SUPFAM" id="SSF50494">
    <property type="entry name" value="Trypsin-like serine proteases"/>
    <property type="match status" value="1"/>
</dbReference>
<feature type="transmembrane region" description="Helical" evidence="3">
    <location>
        <begin position="194"/>
        <end position="225"/>
    </location>
</feature>
<dbReference type="PRINTS" id="PR00722">
    <property type="entry name" value="CHYMOTRYPSIN"/>
</dbReference>
<keyword evidence="1" id="KW-1015">Disulfide bond</keyword>
<dbReference type="InterPro" id="IPR009003">
    <property type="entry name" value="Peptidase_S1_PA"/>
</dbReference>
<name>A0A818KR08_9BILA</name>